<keyword evidence="2" id="KW-0732">Signal</keyword>
<dbReference type="PROSITE" id="PS51257">
    <property type="entry name" value="PROKAR_LIPOPROTEIN"/>
    <property type="match status" value="1"/>
</dbReference>
<feature type="chain" id="PRO_5019360123" evidence="2">
    <location>
        <begin position="21"/>
        <end position="200"/>
    </location>
</feature>
<feature type="compositionally biased region" description="Low complexity" evidence="1">
    <location>
        <begin position="32"/>
        <end position="50"/>
    </location>
</feature>
<feature type="region of interest" description="Disordered" evidence="1">
    <location>
        <begin position="25"/>
        <end position="68"/>
    </location>
</feature>
<evidence type="ECO:0000256" key="2">
    <source>
        <dbReference type="SAM" id="SignalP"/>
    </source>
</evidence>
<dbReference type="Proteomes" id="UP000283003">
    <property type="component" value="Unassembled WGS sequence"/>
</dbReference>
<evidence type="ECO:0000256" key="1">
    <source>
        <dbReference type="SAM" id="MobiDB-lite"/>
    </source>
</evidence>
<reference evidence="3 4" key="1">
    <citation type="submission" date="2018-12" db="EMBL/GenBank/DDBJ databases">
        <title>Croceicoccus ponticola sp. nov., a lipolytic bacterium isolated from seawater.</title>
        <authorList>
            <person name="Yoon J.-H."/>
        </authorList>
    </citation>
    <scope>NUCLEOTIDE SEQUENCE [LARGE SCALE GENOMIC DNA]</scope>
    <source>
        <strain evidence="3 4">GM-16</strain>
    </source>
</reference>
<protein>
    <submittedName>
        <fullName evidence="3">Uncharacterized protein</fullName>
    </submittedName>
</protein>
<sequence>MKLFGQLLAASAIASLGLAAACKSETAPPDSAPTVEATASATATAIPSTAGETTGLPEGEPIDSGTIGGDGSELRLDLIDFSADMPFTLKGELSCSFIRTGDARPLLYATGFAGGEAERANGMVSIAGYPTPIVSSEDGGFNAIVDGGRFAGKGIVLDIRRGKAPMPHAGGESPPYPAAMKAMRADGAERSFNGTWNCGP</sequence>
<dbReference type="OrthoDB" id="7190642at2"/>
<proteinExistence type="predicted"/>
<evidence type="ECO:0000313" key="4">
    <source>
        <dbReference type="Proteomes" id="UP000283003"/>
    </source>
</evidence>
<gene>
    <name evidence="3" type="ORF">EKN06_06200</name>
</gene>
<evidence type="ECO:0000313" key="3">
    <source>
        <dbReference type="EMBL" id="RVQ67544.1"/>
    </source>
</evidence>
<accession>A0A437GXX7</accession>
<comment type="caution">
    <text evidence="3">The sequence shown here is derived from an EMBL/GenBank/DDBJ whole genome shotgun (WGS) entry which is preliminary data.</text>
</comment>
<dbReference type="AlphaFoldDB" id="A0A437GXX7"/>
<dbReference type="EMBL" id="RXOL01000002">
    <property type="protein sequence ID" value="RVQ67544.1"/>
    <property type="molecule type" value="Genomic_DNA"/>
</dbReference>
<organism evidence="3 4">
    <name type="scientific">Croceicoccus ponticola</name>
    <dbReference type="NCBI Taxonomy" id="2217664"/>
    <lineage>
        <taxon>Bacteria</taxon>
        <taxon>Pseudomonadati</taxon>
        <taxon>Pseudomonadota</taxon>
        <taxon>Alphaproteobacteria</taxon>
        <taxon>Sphingomonadales</taxon>
        <taxon>Erythrobacteraceae</taxon>
        <taxon>Croceicoccus</taxon>
    </lineage>
</organism>
<dbReference type="RefSeq" id="WP_127612051.1">
    <property type="nucleotide sequence ID" value="NZ_RXOL01000002.1"/>
</dbReference>
<feature type="signal peptide" evidence="2">
    <location>
        <begin position="1"/>
        <end position="20"/>
    </location>
</feature>
<name>A0A437GXX7_9SPHN</name>
<keyword evidence="4" id="KW-1185">Reference proteome</keyword>